<feature type="domain" description="CoA-binding" evidence="1">
    <location>
        <begin position="6"/>
        <end position="100"/>
    </location>
</feature>
<dbReference type="PANTHER" id="PTHR42793">
    <property type="entry name" value="COA BINDING DOMAIN CONTAINING PROTEIN"/>
    <property type="match status" value="1"/>
</dbReference>
<dbReference type="InterPro" id="IPR032875">
    <property type="entry name" value="Succ_CoA_lig_flav_dom"/>
</dbReference>
<dbReference type="SUPFAM" id="SSF56059">
    <property type="entry name" value="Glutathione synthetase ATP-binding domain-like"/>
    <property type="match status" value="1"/>
</dbReference>
<organism evidence="2 3">
    <name type="scientific">Phytohabitans rumicis</name>
    <dbReference type="NCBI Taxonomy" id="1076125"/>
    <lineage>
        <taxon>Bacteria</taxon>
        <taxon>Bacillati</taxon>
        <taxon>Actinomycetota</taxon>
        <taxon>Actinomycetes</taxon>
        <taxon>Micromonosporales</taxon>
        <taxon>Micromonosporaceae</taxon>
    </lineage>
</organism>
<dbReference type="Proteomes" id="UP000482960">
    <property type="component" value="Unassembled WGS sequence"/>
</dbReference>
<dbReference type="AlphaFoldDB" id="A0A6V8LF13"/>
<dbReference type="SUPFAM" id="SSF51735">
    <property type="entry name" value="NAD(P)-binding Rossmann-fold domains"/>
    <property type="match status" value="1"/>
</dbReference>
<dbReference type="Gene3D" id="3.30.1490.20">
    <property type="entry name" value="ATP-grasp fold, A domain"/>
    <property type="match status" value="1"/>
</dbReference>
<dbReference type="Pfam" id="PF13380">
    <property type="entry name" value="CoA_binding_2"/>
    <property type="match status" value="1"/>
</dbReference>
<dbReference type="GO" id="GO:0005524">
    <property type="term" value="F:ATP binding"/>
    <property type="evidence" value="ECO:0007669"/>
    <property type="project" value="InterPro"/>
</dbReference>
<dbReference type="Pfam" id="PF13549">
    <property type="entry name" value="ATP-grasp_5"/>
    <property type="match status" value="1"/>
</dbReference>
<sequence length="687" mass="68879">MSLVPLFAPRGVAVVGASRDPAKLGAALARSLRPFPGYVGLVNAREPRPADGVYATVRDAAAQGPLDLAMICLPAPACAPALAEAAAAGARAAIVYGGGFAEAGPDGATHQRELSAVATDTGVRLLGPNTSGFLAPGHGLTASFVPGAAAVPAGRIAVVAASGGVNHALAFLLAEAGHGVSLAVGLGNGADVAAADVLDHLAGTPDTATVALHVESVPDGRRLVESVARLAATRPVVALVVGRHEIGAFAASHTGALATSWRTARAALAQAGAVLVDDERELVDAVSALALTRLQPAAAPGVGVVTAQAGPGLLLLDDLRGRGARVPELTAATRDELATVLPPLTYQRNPVDTGRPGPGFARVLTTVAADPGVDLVAGYALAEPDAFDLVAAVAAAGDAPLVFGVGGAGPDVQRIRRELVARGVPAAVDPTGVAAMVGALITDARARRDPETPAPAGHIVEVGSGPFDEDRAKALLERLGVATMPRRACADRAAAHRALADLPGPVAVKLLDAAVLHKTDIGGVRLGVATPDQLDAALDALEAAGARRFLVEAMAPDGVDLVVGARRDPDFGPLVLCGLGGTIAEALADVALRLAPLSRAQAAAMPNELAGRALLDGWRGGPALDRDALATVLVALGDLLHAHPTLTDIEINPLRLTAQGLIALDAVVVADTALAQELETPDGHTDC</sequence>
<dbReference type="InterPro" id="IPR016102">
    <property type="entry name" value="Succinyl-CoA_synth-like"/>
</dbReference>
<dbReference type="SUPFAM" id="SSF52210">
    <property type="entry name" value="Succinyl-CoA synthetase domains"/>
    <property type="match status" value="2"/>
</dbReference>
<proteinExistence type="predicted"/>
<dbReference type="InterPro" id="IPR003781">
    <property type="entry name" value="CoA-bd"/>
</dbReference>
<dbReference type="Gene3D" id="3.40.50.720">
    <property type="entry name" value="NAD(P)-binding Rossmann-like Domain"/>
    <property type="match status" value="1"/>
</dbReference>
<gene>
    <name evidence="2" type="ORF">Prum_085160</name>
</gene>
<evidence type="ECO:0000313" key="3">
    <source>
        <dbReference type="Proteomes" id="UP000482960"/>
    </source>
</evidence>
<reference evidence="2 3" key="2">
    <citation type="submission" date="2020-03" db="EMBL/GenBank/DDBJ databases">
        <authorList>
            <person name="Ichikawa N."/>
            <person name="Kimura A."/>
            <person name="Kitahashi Y."/>
            <person name="Uohara A."/>
        </authorList>
    </citation>
    <scope>NUCLEOTIDE SEQUENCE [LARGE SCALE GENOMIC DNA]</scope>
    <source>
        <strain evidence="2 3">NBRC 108638</strain>
    </source>
</reference>
<dbReference type="Gene3D" id="3.30.470.20">
    <property type="entry name" value="ATP-grasp fold, B domain"/>
    <property type="match status" value="1"/>
</dbReference>
<reference evidence="2 3" key="1">
    <citation type="submission" date="2020-03" db="EMBL/GenBank/DDBJ databases">
        <title>Whole genome shotgun sequence of Phytohabitans rumicis NBRC 108638.</title>
        <authorList>
            <person name="Komaki H."/>
            <person name="Tamura T."/>
        </authorList>
    </citation>
    <scope>NUCLEOTIDE SEQUENCE [LARGE SCALE GENOMIC DNA]</scope>
    <source>
        <strain evidence="2 3">NBRC 108638</strain>
    </source>
</reference>
<dbReference type="EMBL" id="BLPG01000001">
    <property type="protein sequence ID" value="GFJ94874.1"/>
    <property type="molecule type" value="Genomic_DNA"/>
</dbReference>
<accession>A0A6V8LF13</accession>
<dbReference type="InterPro" id="IPR013815">
    <property type="entry name" value="ATP_grasp_subdomain_1"/>
</dbReference>
<dbReference type="InterPro" id="IPR036291">
    <property type="entry name" value="NAD(P)-bd_dom_sf"/>
</dbReference>
<dbReference type="Pfam" id="PF13607">
    <property type="entry name" value="Succ_CoA_lig"/>
    <property type="match status" value="1"/>
</dbReference>
<evidence type="ECO:0000259" key="1">
    <source>
        <dbReference type="SMART" id="SM00881"/>
    </source>
</evidence>
<dbReference type="SMART" id="SM00881">
    <property type="entry name" value="CoA_binding"/>
    <property type="match status" value="1"/>
</dbReference>
<protein>
    <submittedName>
        <fullName evidence="2">Pimeloyl-CoA synthetase</fullName>
    </submittedName>
</protein>
<dbReference type="Gene3D" id="3.40.50.261">
    <property type="entry name" value="Succinyl-CoA synthetase domains"/>
    <property type="match status" value="2"/>
</dbReference>
<dbReference type="RefSeq" id="WP_218577587.1">
    <property type="nucleotide sequence ID" value="NZ_BAABJB010000035.1"/>
</dbReference>
<dbReference type="PANTHER" id="PTHR42793:SF1">
    <property type="entry name" value="PEPTIDYL-LYSINE N-ACETYLTRANSFERASE PATZ"/>
    <property type="match status" value="1"/>
</dbReference>
<comment type="caution">
    <text evidence="2">The sequence shown here is derived from an EMBL/GenBank/DDBJ whole genome shotgun (WGS) entry which is preliminary data.</text>
</comment>
<name>A0A6V8LF13_9ACTN</name>
<evidence type="ECO:0000313" key="2">
    <source>
        <dbReference type="EMBL" id="GFJ94874.1"/>
    </source>
</evidence>
<keyword evidence="3" id="KW-1185">Reference proteome</keyword>